<name>A0A1C7NI80_9FUNG</name>
<evidence type="ECO:0000313" key="1">
    <source>
        <dbReference type="EMBL" id="OBZ87034.1"/>
    </source>
</evidence>
<proteinExistence type="predicted"/>
<dbReference type="Proteomes" id="UP000093000">
    <property type="component" value="Unassembled WGS sequence"/>
</dbReference>
<reference evidence="1 2" key="1">
    <citation type="submission" date="2016-03" db="EMBL/GenBank/DDBJ databases">
        <title>Choanephora cucurbitarum.</title>
        <authorList>
            <person name="Min B."/>
            <person name="Park H."/>
            <person name="Park J.-H."/>
            <person name="Shin H.-D."/>
            <person name="Choi I.-G."/>
        </authorList>
    </citation>
    <scope>NUCLEOTIDE SEQUENCE [LARGE SCALE GENOMIC DNA]</scope>
    <source>
        <strain evidence="1 2">KUS-F28377</strain>
    </source>
</reference>
<dbReference type="InterPro" id="IPR001337">
    <property type="entry name" value="TMV-like_coat"/>
</dbReference>
<protein>
    <submittedName>
        <fullName evidence="1">Uncharacterized protein</fullName>
    </submittedName>
</protein>
<dbReference type="EMBL" id="LUGH01000252">
    <property type="protein sequence ID" value="OBZ87034.1"/>
    <property type="molecule type" value="Genomic_DNA"/>
</dbReference>
<sequence>MYTNWNEVTIEGFEWYPVNTVIEHLHALRRYIIRTPSAFSASYLPKLVGDDLAETETTLGATEYQLPASEKERFPEDKKFLCEAIGHWNLLKDELELTASVLVNTNRLERCYPHFKTLGDAELHCLQLIQRLLSIIEAKKEVLSRREFEERYGLQWKERVE</sequence>
<dbReference type="AlphaFoldDB" id="A0A1C7NI80"/>
<dbReference type="InParanoid" id="A0A1C7NI80"/>
<gene>
    <name evidence="1" type="ORF">A0J61_04914</name>
</gene>
<comment type="caution">
    <text evidence="1">The sequence shown here is derived from an EMBL/GenBank/DDBJ whole genome shotgun (WGS) entry which is preliminary data.</text>
</comment>
<dbReference type="Pfam" id="PF00721">
    <property type="entry name" value="TMV_coat"/>
    <property type="match status" value="1"/>
</dbReference>
<evidence type="ECO:0000313" key="2">
    <source>
        <dbReference type="Proteomes" id="UP000093000"/>
    </source>
</evidence>
<dbReference type="Gene3D" id="1.20.120.70">
    <property type="entry name" value="Tobacco mosaic virus-like, coat protein"/>
    <property type="match status" value="1"/>
</dbReference>
<accession>A0A1C7NI80</accession>
<dbReference type="SUPFAM" id="SSF47195">
    <property type="entry name" value="TMV-like viral coat proteins"/>
    <property type="match status" value="1"/>
</dbReference>
<dbReference type="GO" id="GO:0005198">
    <property type="term" value="F:structural molecule activity"/>
    <property type="evidence" value="ECO:0007669"/>
    <property type="project" value="InterPro"/>
</dbReference>
<keyword evidence="2" id="KW-1185">Reference proteome</keyword>
<dbReference type="InterPro" id="IPR036417">
    <property type="entry name" value="TMV-like_coat_sf"/>
</dbReference>
<dbReference type="OrthoDB" id="2237965at2759"/>
<organism evidence="1 2">
    <name type="scientific">Choanephora cucurbitarum</name>
    <dbReference type="NCBI Taxonomy" id="101091"/>
    <lineage>
        <taxon>Eukaryota</taxon>
        <taxon>Fungi</taxon>
        <taxon>Fungi incertae sedis</taxon>
        <taxon>Mucoromycota</taxon>
        <taxon>Mucoromycotina</taxon>
        <taxon>Mucoromycetes</taxon>
        <taxon>Mucorales</taxon>
        <taxon>Mucorineae</taxon>
        <taxon>Choanephoraceae</taxon>
        <taxon>Choanephoroideae</taxon>
        <taxon>Choanephora</taxon>
    </lineage>
</organism>